<comment type="subcellular location">
    <subcellularLocation>
        <location evidence="1">Cell membrane</location>
        <topology evidence="1">Multi-pass membrane protein</topology>
    </subcellularLocation>
</comment>
<dbReference type="KEGG" id="bbh:BN112_4152"/>
<evidence type="ECO:0000256" key="1">
    <source>
        <dbReference type="ARBA" id="ARBA00004651"/>
    </source>
</evidence>
<evidence type="ECO:0000256" key="2">
    <source>
        <dbReference type="ARBA" id="ARBA00022475"/>
    </source>
</evidence>
<dbReference type="Pfam" id="PF01810">
    <property type="entry name" value="LysE"/>
    <property type="match status" value="1"/>
</dbReference>
<evidence type="ECO:0000256" key="6">
    <source>
        <dbReference type="SAM" id="Phobius"/>
    </source>
</evidence>
<evidence type="ECO:0000256" key="3">
    <source>
        <dbReference type="ARBA" id="ARBA00022692"/>
    </source>
</evidence>
<dbReference type="InterPro" id="IPR001123">
    <property type="entry name" value="LeuE-type"/>
</dbReference>
<name>A0A0C6P900_BORBO</name>
<feature type="transmembrane region" description="Helical" evidence="6">
    <location>
        <begin position="189"/>
        <end position="209"/>
    </location>
</feature>
<accession>A0A0C6P900</accession>
<gene>
    <name evidence="7" type="ORF">BN112_4152</name>
</gene>
<keyword evidence="5 6" id="KW-0472">Membrane</keyword>
<dbReference type="PANTHER" id="PTHR30086">
    <property type="entry name" value="ARGININE EXPORTER PROTEIN ARGO"/>
    <property type="match status" value="1"/>
</dbReference>
<feature type="transmembrane region" description="Helical" evidence="6">
    <location>
        <begin position="54"/>
        <end position="77"/>
    </location>
</feature>
<dbReference type="GeneID" id="93205616"/>
<dbReference type="RefSeq" id="WP_010927085.1">
    <property type="nucleotide sequence ID" value="NC_019382.1"/>
</dbReference>
<evidence type="ECO:0000256" key="4">
    <source>
        <dbReference type="ARBA" id="ARBA00022989"/>
    </source>
</evidence>
<feature type="transmembrane region" description="Helical" evidence="6">
    <location>
        <begin position="152"/>
        <end position="177"/>
    </location>
</feature>
<dbReference type="GO" id="GO:0033228">
    <property type="term" value="P:cysteine export across plasma membrane"/>
    <property type="evidence" value="ECO:0007669"/>
    <property type="project" value="TreeGrafter"/>
</dbReference>
<dbReference type="HOGENOM" id="CLU_079569_1_0_4"/>
<dbReference type="AlphaFoldDB" id="A0A0C6P900"/>
<dbReference type="PANTHER" id="PTHR30086:SF20">
    <property type="entry name" value="ARGININE EXPORTER PROTEIN ARGO-RELATED"/>
    <property type="match status" value="1"/>
</dbReference>
<sequence>MIGSDLSSLDQAPLASLSVLMPLVLFTLVNSLTPGPNNVMLASSGLTFGFRRTIPHLLGISVGFSIMLLMVGLGLGATLERLPWLYSTLKYGGAAYLLYLAWKIATSGPMESGAERGKPLTFIQAALFQWVNPKAWVMIVSVVATYTPQHGYFANLIIATLVCGVVNLPSVGVWAAFGMALRRWLHRPAAVRAFNVGMAVLLVVSLYPVGLDLLALYTG</sequence>
<reference evidence="7 8" key="1">
    <citation type="journal article" date="2012" name="BMC Genomics">
        <title>Comparative genomics of the classical Bordetella subspecies: the evolution and exchange of virulence-associated diversity amongst closely related pathogens.</title>
        <authorList>
            <person name="Park J."/>
            <person name="Zhang Y."/>
            <person name="Buboltz A.M."/>
            <person name="Zhang X."/>
            <person name="Schuster S.C."/>
            <person name="Ahuja U."/>
            <person name="Liu M."/>
            <person name="Miller J.F."/>
            <person name="Sebaihia M."/>
            <person name="Bentley S.D."/>
            <person name="Parkhill J."/>
            <person name="Harvill E.T."/>
        </authorList>
    </citation>
    <scope>NUCLEOTIDE SEQUENCE [LARGE SCALE GENOMIC DNA]</scope>
    <source>
        <strain evidence="7 8">253</strain>
    </source>
</reference>
<dbReference type="Proteomes" id="UP000007564">
    <property type="component" value="Chromosome"/>
</dbReference>
<proteinExistence type="predicted"/>
<evidence type="ECO:0000256" key="5">
    <source>
        <dbReference type="ARBA" id="ARBA00023136"/>
    </source>
</evidence>
<feature type="transmembrane region" description="Helical" evidence="6">
    <location>
        <begin position="12"/>
        <end position="33"/>
    </location>
</feature>
<organism evidence="7 8">
    <name type="scientific">Bordetella bronchiseptica 253</name>
    <dbReference type="NCBI Taxonomy" id="568707"/>
    <lineage>
        <taxon>Bacteria</taxon>
        <taxon>Pseudomonadati</taxon>
        <taxon>Pseudomonadota</taxon>
        <taxon>Betaproteobacteria</taxon>
        <taxon>Burkholderiales</taxon>
        <taxon>Alcaligenaceae</taxon>
        <taxon>Bordetella</taxon>
    </lineage>
</organism>
<evidence type="ECO:0000313" key="8">
    <source>
        <dbReference type="Proteomes" id="UP000007564"/>
    </source>
</evidence>
<keyword evidence="2" id="KW-1003">Cell membrane</keyword>
<dbReference type="GO" id="GO:0005886">
    <property type="term" value="C:plasma membrane"/>
    <property type="evidence" value="ECO:0007669"/>
    <property type="project" value="UniProtKB-SubCell"/>
</dbReference>
<dbReference type="OrthoDB" id="9812084at2"/>
<keyword evidence="3 6" id="KW-0812">Transmembrane</keyword>
<dbReference type="GO" id="GO:0015171">
    <property type="term" value="F:amino acid transmembrane transporter activity"/>
    <property type="evidence" value="ECO:0007669"/>
    <property type="project" value="TreeGrafter"/>
</dbReference>
<feature type="transmembrane region" description="Helical" evidence="6">
    <location>
        <begin position="83"/>
        <end position="102"/>
    </location>
</feature>
<evidence type="ECO:0000313" key="7">
    <source>
        <dbReference type="EMBL" id="CCJ56066.1"/>
    </source>
</evidence>
<keyword evidence="4 6" id="KW-1133">Transmembrane helix</keyword>
<dbReference type="EMBL" id="HE965806">
    <property type="protein sequence ID" value="CCJ56066.1"/>
    <property type="molecule type" value="Genomic_DNA"/>
</dbReference>
<protein>
    <submittedName>
        <fullName evidence="7">Putative membrane protein</fullName>
    </submittedName>
</protein>